<dbReference type="GO" id="GO:0008962">
    <property type="term" value="F:phosphatidylglycerophosphatase activity"/>
    <property type="evidence" value="ECO:0007669"/>
    <property type="project" value="InterPro"/>
</dbReference>
<dbReference type="Pfam" id="PF04608">
    <property type="entry name" value="PgpA"/>
    <property type="match status" value="1"/>
</dbReference>
<keyword evidence="1" id="KW-1133">Transmembrane helix</keyword>
<accession>A0A1M6YC38</accession>
<gene>
    <name evidence="3" type="ORF">SAMN05720469_14014</name>
</gene>
<dbReference type="RefSeq" id="WP_073306037.1">
    <property type="nucleotide sequence ID" value="NZ_FRAW01000040.1"/>
</dbReference>
<dbReference type="AlphaFoldDB" id="A0A1M6YC38"/>
<proteinExistence type="predicted"/>
<evidence type="ECO:0000256" key="1">
    <source>
        <dbReference type="SAM" id="Phobius"/>
    </source>
</evidence>
<dbReference type="InterPro" id="IPR007686">
    <property type="entry name" value="YutG/PgpA"/>
</dbReference>
<protein>
    <submittedName>
        <fullName evidence="3">Phosphatidylglycerophosphatase</fullName>
    </submittedName>
</protein>
<evidence type="ECO:0000259" key="2">
    <source>
        <dbReference type="Pfam" id="PF04608"/>
    </source>
</evidence>
<dbReference type="InterPro" id="IPR036681">
    <property type="entry name" value="PgpA-like_sf"/>
</dbReference>
<dbReference type="PIRSF" id="PIRSF006162">
    <property type="entry name" value="PgpA"/>
    <property type="match status" value="1"/>
</dbReference>
<dbReference type="PANTHER" id="PTHR36305">
    <property type="entry name" value="PHOSPHATIDYLGLYCEROPHOSPHATASE A"/>
    <property type="match status" value="1"/>
</dbReference>
<dbReference type="CDD" id="cd06971">
    <property type="entry name" value="PgpA"/>
    <property type="match status" value="1"/>
</dbReference>
<keyword evidence="1" id="KW-0472">Membrane</keyword>
<dbReference type="SUPFAM" id="SSF101307">
    <property type="entry name" value="YutG-like"/>
    <property type="match status" value="1"/>
</dbReference>
<keyword evidence="1" id="KW-0812">Transmembrane</keyword>
<feature type="transmembrane region" description="Helical" evidence="1">
    <location>
        <begin position="36"/>
        <end position="63"/>
    </location>
</feature>
<dbReference type="EMBL" id="FRAW01000040">
    <property type="protein sequence ID" value="SHL15856.1"/>
    <property type="molecule type" value="Genomic_DNA"/>
</dbReference>
<evidence type="ECO:0000313" key="4">
    <source>
        <dbReference type="Proteomes" id="UP000184275"/>
    </source>
</evidence>
<keyword evidence="4" id="KW-1185">Reference proteome</keyword>
<dbReference type="Proteomes" id="UP000184275">
    <property type="component" value="Unassembled WGS sequence"/>
</dbReference>
<reference evidence="4" key="1">
    <citation type="submission" date="2016-11" db="EMBL/GenBank/DDBJ databases">
        <authorList>
            <person name="Varghese N."/>
            <person name="Submissions S."/>
        </authorList>
    </citation>
    <scope>NUCLEOTIDE SEQUENCE [LARGE SCALE GENOMIC DNA]</scope>
    <source>
        <strain evidence="4">UWOS</strain>
    </source>
</reference>
<evidence type="ECO:0000313" key="3">
    <source>
        <dbReference type="EMBL" id="SHL15856.1"/>
    </source>
</evidence>
<name>A0A1M6YC38_9BACT</name>
<sequence>MRKTDKFTLLVVTFFGSGLAKKAPGTFGSLLATLLSWPLLFVSFPGCFALLAVLTFFVAIPFVNKAMADSQTEDPGWIVIDEAAGIFTAFAFVSPETLTGDPWMLALGFALFRFFDILKPLGIHRLEKLPRAWGVMADDILGGIYSGICLLCVERFLL</sequence>
<feature type="domain" description="YutG/PgpA" evidence="2">
    <location>
        <begin position="11"/>
        <end position="153"/>
    </location>
</feature>
<dbReference type="InterPro" id="IPR026037">
    <property type="entry name" value="PgpA"/>
</dbReference>
<dbReference type="GO" id="GO:0006629">
    <property type="term" value="P:lipid metabolic process"/>
    <property type="evidence" value="ECO:0007669"/>
    <property type="project" value="InterPro"/>
</dbReference>
<organism evidence="3 4">
    <name type="scientific">Fibrobacter intestinalis</name>
    <dbReference type="NCBI Taxonomy" id="28122"/>
    <lineage>
        <taxon>Bacteria</taxon>
        <taxon>Pseudomonadati</taxon>
        <taxon>Fibrobacterota</taxon>
        <taxon>Fibrobacteria</taxon>
        <taxon>Fibrobacterales</taxon>
        <taxon>Fibrobacteraceae</taxon>
        <taxon>Fibrobacter</taxon>
    </lineage>
</organism>
<dbReference type="PANTHER" id="PTHR36305:SF1">
    <property type="entry name" value="PHOSPHATIDYLGLYCEROPHOSPHATASE A"/>
    <property type="match status" value="1"/>
</dbReference>